<dbReference type="AlphaFoldDB" id="A0A914VW93"/>
<name>A0A914VW93_9BILA</name>
<evidence type="ECO:0000256" key="2">
    <source>
        <dbReference type="SAM" id="SignalP"/>
    </source>
</evidence>
<evidence type="ECO:0000256" key="1">
    <source>
        <dbReference type="SAM" id="MobiDB-lite"/>
    </source>
</evidence>
<dbReference type="Proteomes" id="UP000887566">
    <property type="component" value="Unplaced"/>
</dbReference>
<reference evidence="4" key="1">
    <citation type="submission" date="2022-11" db="UniProtKB">
        <authorList>
            <consortium name="WormBaseParasite"/>
        </authorList>
    </citation>
    <scope>IDENTIFICATION</scope>
</reference>
<keyword evidence="2" id="KW-0732">Signal</keyword>
<sequence>MRRLQVSSAVAVLLLVLVSAYPNGSGSTEQESGRQEDDPQTTLLNNLAVGKAAADGNGSFDPFRQSLEQQREIKVTVEQLRQVCKEFAQNNPPERQGNGWFNTTALCSH</sequence>
<feature type="signal peptide" evidence="2">
    <location>
        <begin position="1"/>
        <end position="20"/>
    </location>
</feature>
<keyword evidence="3" id="KW-1185">Reference proteome</keyword>
<protein>
    <submittedName>
        <fullName evidence="4">Uncharacterized protein</fullName>
    </submittedName>
</protein>
<dbReference type="WBParaSite" id="PSAMB.scaffold2633size22108.g18516.t1">
    <property type="protein sequence ID" value="PSAMB.scaffold2633size22108.g18516.t1"/>
    <property type="gene ID" value="PSAMB.scaffold2633size22108.g18516"/>
</dbReference>
<evidence type="ECO:0000313" key="4">
    <source>
        <dbReference type="WBParaSite" id="PSAMB.scaffold2633size22108.g18516.t1"/>
    </source>
</evidence>
<accession>A0A914VW93</accession>
<feature type="region of interest" description="Disordered" evidence="1">
    <location>
        <begin position="89"/>
        <end position="109"/>
    </location>
</feature>
<feature type="chain" id="PRO_5037862210" evidence="2">
    <location>
        <begin position="21"/>
        <end position="109"/>
    </location>
</feature>
<proteinExistence type="predicted"/>
<evidence type="ECO:0000313" key="3">
    <source>
        <dbReference type="Proteomes" id="UP000887566"/>
    </source>
</evidence>
<organism evidence="3 4">
    <name type="scientific">Plectus sambesii</name>
    <dbReference type="NCBI Taxonomy" id="2011161"/>
    <lineage>
        <taxon>Eukaryota</taxon>
        <taxon>Metazoa</taxon>
        <taxon>Ecdysozoa</taxon>
        <taxon>Nematoda</taxon>
        <taxon>Chromadorea</taxon>
        <taxon>Plectida</taxon>
        <taxon>Plectina</taxon>
        <taxon>Plectoidea</taxon>
        <taxon>Plectidae</taxon>
        <taxon>Plectus</taxon>
    </lineage>
</organism>